<dbReference type="PANTHER" id="PTHR11091">
    <property type="entry name" value="OXIDOREDUCTASE-RELATED"/>
    <property type="match status" value="1"/>
</dbReference>
<keyword evidence="2" id="KW-0560">Oxidoreductase</keyword>
<organism evidence="3 4">
    <name type="scientific">Rubellimicrobium thermophilum DSM 16684</name>
    <dbReference type="NCBI Taxonomy" id="1123069"/>
    <lineage>
        <taxon>Bacteria</taxon>
        <taxon>Pseudomonadati</taxon>
        <taxon>Pseudomonadota</taxon>
        <taxon>Alphaproteobacteria</taxon>
        <taxon>Rhodobacterales</taxon>
        <taxon>Roseobacteraceae</taxon>
        <taxon>Rubellimicrobium</taxon>
    </lineage>
</organism>
<dbReference type="Gene3D" id="1.10.1530.10">
    <property type="match status" value="1"/>
</dbReference>
<evidence type="ECO:0000256" key="1">
    <source>
        <dbReference type="ARBA" id="ARBA00006056"/>
    </source>
</evidence>
<dbReference type="PATRIC" id="fig|1123069.3.peg.3061"/>
<protein>
    <submittedName>
        <fullName evidence="3">Malate/L-lactate dehydrogenase</fullName>
    </submittedName>
</protein>
<dbReference type="InterPro" id="IPR036111">
    <property type="entry name" value="Mal/L-sulfo/L-lacto_DH-like_sf"/>
</dbReference>
<dbReference type="AlphaFoldDB" id="S9S9C0"/>
<dbReference type="InterPro" id="IPR003767">
    <property type="entry name" value="Malate/L-lactate_DH-like"/>
</dbReference>
<accession>S9S9C0</accession>
<evidence type="ECO:0000256" key="2">
    <source>
        <dbReference type="ARBA" id="ARBA00023002"/>
    </source>
</evidence>
<proteinExistence type="inferred from homology"/>
<dbReference type="PANTHER" id="PTHR11091:SF0">
    <property type="entry name" value="MALATE DEHYDROGENASE"/>
    <property type="match status" value="1"/>
</dbReference>
<dbReference type="InterPro" id="IPR043143">
    <property type="entry name" value="Mal/L-sulf/L-lact_DH-like_NADP"/>
</dbReference>
<dbReference type="InterPro" id="IPR043144">
    <property type="entry name" value="Mal/L-sulf/L-lact_DH-like_ah"/>
</dbReference>
<dbReference type="SUPFAM" id="SSF89733">
    <property type="entry name" value="L-sulfolactate dehydrogenase-like"/>
    <property type="match status" value="1"/>
</dbReference>
<dbReference type="GO" id="GO:0016491">
    <property type="term" value="F:oxidoreductase activity"/>
    <property type="evidence" value="ECO:0007669"/>
    <property type="project" value="UniProtKB-KW"/>
</dbReference>
<name>S9S9C0_9RHOB</name>
<dbReference type="STRING" id="1123069.ruthe_03088"/>
<dbReference type="EMBL" id="AOLV01000038">
    <property type="protein sequence ID" value="EPX82864.1"/>
    <property type="molecule type" value="Genomic_DNA"/>
</dbReference>
<comment type="caution">
    <text evidence="3">The sequence shown here is derived from an EMBL/GenBank/DDBJ whole genome shotgun (WGS) entry which is preliminary data.</text>
</comment>
<dbReference type="Pfam" id="PF02615">
    <property type="entry name" value="Ldh_2"/>
    <property type="match status" value="1"/>
</dbReference>
<dbReference type="Gene3D" id="3.30.1370.60">
    <property type="entry name" value="Hypothetical oxidoreductase yiak, domain 2"/>
    <property type="match status" value="1"/>
</dbReference>
<reference evidence="3 4" key="1">
    <citation type="journal article" date="2013" name="Stand. Genomic Sci.">
        <title>Genome sequence of the reddish-pigmented Rubellimicrobium thermophilum type strain (DSM 16684(T)), a member of the Roseobacter clade.</title>
        <authorList>
            <person name="Fiebig A."/>
            <person name="Riedel T."/>
            <person name="Gronow S."/>
            <person name="Petersen J."/>
            <person name="Klenk H.P."/>
            <person name="Goker M."/>
        </authorList>
    </citation>
    <scope>NUCLEOTIDE SEQUENCE [LARGE SCALE GENOMIC DNA]</scope>
    <source>
        <strain evidence="3 4">DSM 16684</strain>
    </source>
</reference>
<sequence>MTVTRFAAKSLCLFSEAALRAAGADGPSAQDATRAMLHGSLHGIDSHGFRLLPHYVRAIREGRVNGQPRLRFRRTRPGSGIVDADDGHGARGTYLAATHAVELARVSGAAAVAVVRSSHFGPAGAYALEIARAGLFGLVMCNSDAFVRLHDGAERFHGTNPIAAAAPAPGYPWLFDMATSAIPFNRVKLAQSLKQALPEGTASDAEGRDTTDPAGVAMLAPLGREQGYKGAGLAGLAEVLSAVMTGMNLSPEILPMQGPDWSTPRRMGAFVLALDPAAFAGAQAFLDGMGRYLALLRGSRPVEGGRVLAPGDREWEEAARRQREGVPLDPSTIAAMEEIAAAASIPMPTAVTGNP</sequence>
<evidence type="ECO:0000313" key="4">
    <source>
        <dbReference type="Proteomes" id="UP000015346"/>
    </source>
</evidence>
<evidence type="ECO:0000313" key="3">
    <source>
        <dbReference type="EMBL" id="EPX82864.1"/>
    </source>
</evidence>
<dbReference type="Proteomes" id="UP000015346">
    <property type="component" value="Unassembled WGS sequence"/>
</dbReference>
<dbReference type="RefSeq" id="WP_021099146.1">
    <property type="nucleotide sequence ID" value="NZ_KE557324.1"/>
</dbReference>
<dbReference type="HOGENOM" id="CLU_040452_3_1_5"/>
<comment type="similarity">
    <text evidence="1">Belongs to the LDH2/MDH2 oxidoreductase family.</text>
</comment>
<gene>
    <name evidence="3" type="ORF">ruthe_03088</name>
</gene>
<keyword evidence="4" id="KW-1185">Reference proteome</keyword>